<dbReference type="InterPro" id="IPR020579">
    <property type="entry name" value="Exonuc_VII_lsu_C"/>
</dbReference>
<dbReference type="PANTHER" id="PTHR30008:SF0">
    <property type="entry name" value="EXODEOXYRIBONUCLEASE 7 LARGE SUBUNIT"/>
    <property type="match status" value="1"/>
</dbReference>
<organism evidence="9 10">
    <name type="scientific">Neptunicella marina</name>
    <dbReference type="NCBI Taxonomy" id="2125989"/>
    <lineage>
        <taxon>Bacteria</taxon>
        <taxon>Pseudomonadati</taxon>
        <taxon>Pseudomonadota</taxon>
        <taxon>Gammaproteobacteria</taxon>
        <taxon>Alteromonadales</taxon>
        <taxon>Alteromonadaceae</taxon>
        <taxon>Neptunicella</taxon>
    </lineage>
</organism>
<comment type="catalytic activity">
    <reaction evidence="5 6">
        <text>Exonucleolytic cleavage in either 5'- to 3'- or 3'- to 5'-direction to yield nucleoside 5'-phosphates.</text>
        <dbReference type="EC" id="3.1.11.6"/>
    </reaction>
</comment>
<dbReference type="InterPro" id="IPR025824">
    <property type="entry name" value="OB-fold_nuc-bd_dom"/>
</dbReference>
<accession>A0A8J6J1F2</accession>
<evidence type="ECO:0000256" key="4">
    <source>
        <dbReference type="ARBA" id="ARBA00022839"/>
    </source>
</evidence>
<evidence type="ECO:0000256" key="3">
    <source>
        <dbReference type="ARBA" id="ARBA00022801"/>
    </source>
</evidence>
<dbReference type="EC" id="3.1.11.6" evidence="5"/>
<dbReference type="GO" id="GO:0006308">
    <property type="term" value="P:DNA catabolic process"/>
    <property type="evidence" value="ECO:0007669"/>
    <property type="project" value="UniProtKB-UniRule"/>
</dbReference>
<dbReference type="HAMAP" id="MF_00378">
    <property type="entry name" value="Exonuc_7_L"/>
    <property type="match status" value="1"/>
</dbReference>
<evidence type="ECO:0000256" key="1">
    <source>
        <dbReference type="ARBA" id="ARBA00022490"/>
    </source>
</evidence>
<dbReference type="GO" id="GO:0003676">
    <property type="term" value="F:nucleic acid binding"/>
    <property type="evidence" value="ECO:0007669"/>
    <property type="project" value="InterPro"/>
</dbReference>
<dbReference type="CDD" id="cd04489">
    <property type="entry name" value="ExoVII_LU_OBF"/>
    <property type="match status" value="1"/>
</dbReference>
<dbReference type="RefSeq" id="WP_186508593.1">
    <property type="nucleotide sequence ID" value="NZ_JACNEP010000029.1"/>
</dbReference>
<dbReference type="PANTHER" id="PTHR30008">
    <property type="entry name" value="EXODEOXYRIBONUCLEASE 7 LARGE SUBUNIT"/>
    <property type="match status" value="1"/>
</dbReference>
<dbReference type="GO" id="GO:0005737">
    <property type="term" value="C:cytoplasm"/>
    <property type="evidence" value="ECO:0007669"/>
    <property type="project" value="UniProtKB-SubCell"/>
</dbReference>
<sequence>MSAHQQNVFTVSKLNRLSRTILESEIGTIWVSAEISNFVKASSGHWYFTLKDKNAQIRAAMFKGSNRFVNPAPKEGEQVLVRANISLYEPRGDYQLIVEKMQSGGEGLLKQQFEQLKNRLHAEGLFDPSYKKPLPHTIKRVGIITSATGAALHDMLTVLNRRSPQTQIVIYPTQVQGQIATAQIVATIEKANFRNEVDVLLVGRGGGSLEDLWCFNQESVARAIFASNIPVISAVGHEVDVTIADFVADLRAPTPSAAAELVSQDQREQVNNIIKLQQRLTQATQQQLQRKFHQLNISEHQLQKHHPAARLKQQSQQIDHLQLAMHAAMQRILHNSHKRNEALTNRLSQQNPQHTVAMANRQLSHLTTNLQHAMQHRLKLKQQQLAEQAHLLNTLSPLTTLTRGFSITLTNGKVLKKADDVKSGDQLTTRLAEGEINSTVN</sequence>
<comment type="subunit">
    <text evidence="5">Heterooligomer composed of large and small subunits.</text>
</comment>
<dbReference type="Pfam" id="PF02601">
    <property type="entry name" value="Exonuc_VII_L"/>
    <property type="match status" value="1"/>
</dbReference>
<dbReference type="InterPro" id="IPR003753">
    <property type="entry name" value="Exonuc_VII_L"/>
</dbReference>
<keyword evidence="10" id="KW-1185">Reference proteome</keyword>
<keyword evidence="3 5" id="KW-0378">Hydrolase</keyword>
<dbReference type="EMBL" id="JACNEP010000029">
    <property type="protein sequence ID" value="MBC3767876.1"/>
    <property type="molecule type" value="Genomic_DNA"/>
</dbReference>
<comment type="similarity">
    <text evidence="5 6">Belongs to the XseA family.</text>
</comment>
<dbReference type="NCBIfam" id="TIGR00237">
    <property type="entry name" value="xseA"/>
    <property type="match status" value="1"/>
</dbReference>
<comment type="function">
    <text evidence="5">Bidirectionally degrades single-stranded DNA into large acid-insoluble oligonucleotides, which are then degraded further into small acid-soluble oligonucleotides.</text>
</comment>
<feature type="domain" description="Exonuclease VII large subunit C-terminal" evidence="7">
    <location>
        <begin position="125"/>
        <end position="438"/>
    </location>
</feature>
<dbReference type="AlphaFoldDB" id="A0A8J6J1F2"/>
<evidence type="ECO:0000259" key="7">
    <source>
        <dbReference type="Pfam" id="PF02601"/>
    </source>
</evidence>
<comment type="caution">
    <text evidence="9">The sequence shown here is derived from an EMBL/GenBank/DDBJ whole genome shotgun (WGS) entry which is preliminary data.</text>
</comment>
<dbReference type="Proteomes" id="UP000601768">
    <property type="component" value="Unassembled WGS sequence"/>
</dbReference>
<evidence type="ECO:0000256" key="5">
    <source>
        <dbReference type="HAMAP-Rule" id="MF_00378"/>
    </source>
</evidence>
<evidence type="ECO:0000256" key="6">
    <source>
        <dbReference type="RuleBase" id="RU004355"/>
    </source>
</evidence>
<dbReference type="Pfam" id="PF13742">
    <property type="entry name" value="tRNA_anti_2"/>
    <property type="match status" value="1"/>
</dbReference>
<feature type="domain" description="OB-fold nucleic acid binding" evidence="8">
    <location>
        <begin position="9"/>
        <end position="102"/>
    </location>
</feature>
<evidence type="ECO:0000259" key="8">
    <source>
        <dbReference type="Pfam" id="PF13742"/>
    </source>
</evidence>
<evidence type="ECO:0000256" key="2">
    <source>
        <dbReference type="ARBA" id="ARBA00022722"/>
    </source>
</evidence>
<keyword evidence="1 5" id="KW-0963">Cytoplasm</keyword>
<reference evidence="9" key="2">
    <citation type="submission" date="2020-08" db="EMBL/GenBank/DDBJ databases">
        <authorList>
            <person name="Lai Q."/>
        </authorList>
    </citation>
    <scope>NUCLEOTIDE SEQUENCE</scope>
    <source>
        <strain evidence="9">S27-2</strain>
    </source>
</reference>
<evidence type="ECO:0000313" key="10">
    <source>
        <dbReference type="Proteomes" id="UP000601768"/>
    </source>
</evidence>
<evidence type="ECO:0000313" key="9">
    <source>
        <dbReference type="EMBL" id="MBC3767876.1"/>
    </source>
</evidence>
<keyword evidence="2 5" id="KW-0540">Nuclease</keyword>
<name>A0A8J6J1F2_9ALTE</name>
<dbReference type="GO" id="GO:0009318">
    <property type="term" value="C:exodeoxyribonuclease VII complex"/>
    <property type="evidence" value="ECO:0007669"/>
    <property type="project" value="UniProtKB-UniRule"/>
</dbReference>
<keyword evidence="4 5" id="KW-0269">Exonuclease</keyword>
<reference evidence="9" key="1">
    <citation type="journal article" date="2018" name="Int. J. Syst. Evol. Microbiol.">
        <title>Neptunicella marina gen. nov., sp. nov., isolated from surface seawater.</title>
        <authorList>
            <person name="Liu X."/>
            <person name="Lai Q."/>
            <person name="Du Y."/>
            <person name="Zhang X."/>
            <person name="Liu Z."/>
            <person name="Sun F."/>
            <person name="Shao Z."/>
        </authorList>
    </citation>
    <scope>NUCLEOTIDE SEQUENCE</scope>
    <source>
        <strain evidence="9">S27-2</strain>
    </source>
</reference>
<gene>
    <name evidence="5 9" type="primary">xseA</name>
    <name evidence="9" type="ORF">H8B19_18510</name>
</gene>
<protein>
    <recommendedName>
        <fullName evidence="5">Exodeoxyribonuclease 7 large subunit</fullName>
        <ecNumber evidence="5">3.1.11.6</ecNumber>
    </recommendedName>
    <alternativeName>
        <fullName evidence="5">Exodeoxyribonuclease VII large subunit</fullName>
        <shortName evidence="5">Exonuclease VII large subunit</shortName>
    </alternativeName>
</protein>
<proteinExistence type="inferred from homology"/>
<dbReference type="GO" id="GO:0008855">
    <property type="term" value="F:exodeoxyribonuclease VII activity"/>
    <property type="evidence" value="ECO:0007669"/>
    <property type="project" value="UniProtKB-UniRule"/>
</dbReference>
<comment type="subcellular location">
    <subcellularLocation>
        <location evidence="5 6">Cytoplasm</location>
    </subcellularLocation>
</comment>